<evidence type="ECO:0000313" key="2">
    <source>
        <dbReference type="Proteomes" id="UP000094165"/>
    </source>
</evidence>
<name>A0A1E5CWW2_9VIBR</name>
<accession>A0A1E5CWW2</accession>
<dbReference type="Proteomes" id="UP000094165">
    <property type="component" value="Unassembled WGS sequence"/>
</dbReference>
<gene>
    <name evidence="1" type="ORF">A130_17510</name>
</gene>
<organism evidence="1 2">
    <name type="scientific">Vibrio genomosp. F6 str. FF-238</name>
    <dbReference type="NCBI Taxonomy" id="1191298"/>
    <lineage>
        <taxon>Bacteria</taxon>
        <taxon>Pseudomonadati</taxon>
        <taxon>Pseudomonadota</taxon>
        <taxon>Gammaproteobacteria</taxon>
        <taxon>Vibrionales</taxon>
        <taxon>Vibrionaceae</taxon>
        <taxon>Vibrio</taxon>
    </lineage>
</organism>
<sequence>MANKEPKKQHYVPQFLLRNFALGKKKRIHIFDIKAGKHFTSHVKDTGHENNFYHHPEDGNQMEFELGKLETQVAPIIDGIISNGSIQHLTTQESELIGLFTVVQMMRVNSLRESLTEMTEMIFEKLKGDSIASGSQAEAFLASLSEQDSKTQSIEMLKETPQELLPYILDKSLSLVKAPKGESFYLSDNPIVKYNNLPREHRGNLGLALKGIEVHFPISPRYCLSYLCSELIDDIRKAVARHQSGVLMGLVPPDDQADAIQMLDNIDHKKTQVLTSANMDYHNSLQVLHCSRFVYSSTGNFQLLEDMLEKDPNIAFKQRVMDGSKVF</sequence>
<comment type="caution">
    <text evidence="1">The sequence shown here is derived from an EMBL/GenBank/DDBJ whole genome shotgun (WGS) entry which is preliminary data.</text>
</comment>
<dbReference type="EMBL" id="AJYW02000171">
    <property type="protein sequence ID" value="OEE75000.1"/>
    <property type="molecule type" value="Genomic_DNA"/>
</dbReference>
<reference evidence="1 2" key="1">
    <citation type="journal article" date="2012" name="Science">
        <title>Ecological populations of bacteria act as socially cohesive units of antibiotic production and resistance.</title>
        <authorList>
            <person name="Cordero O.X."/>
            <person name="Wildschutte H."/>
            <person name="Kirkup B."/>
            <person name="Proehl S."/>
            <person name="Ngo L."/>
            <person name="Hussain F."/>
            <person name="Le Roux F."/>
            <person name="Mincer T."/>
            <person name="Polz M.F."/>
        </authorList>
    </citation>
    <scope>NUCLEOTIDE SEQUENCE [LARGE SCALE GENOMIC DNA]</scope>
    <source>
        <strain evidence="1 2">FF-238</strain>
    </source>
</reference>
<dbReference type="AlphaFoldDB" id="A0A1E5CWW2"/>
<dbReference type="InterPro" id="IPR025332">
    <property type="entry name" value="DUF4238"/>
</dbReference>
<keyword evidence="2" id="KW-1185">Reference proteome</keyword>
<protein>
    <recommendedName>
        <fullName evidence="3">DUF4238 domain-containing protein</fullName>
    </recommendedName>
</protein>
<evidence type="ECO:0008006" key="3">
    <source>
        <dbReference type="Google" id="ProtNLM"/>
    </source>
</evidence>
<dbReference type="Pfam" id="PF14022">
    <property type="entry name" value="DUF4238"/>
    <property type="match status" value="1"/>
</dbReference>
<dbReference type="RefSeq" id="WP_017051749.1">
    <property type="nucleotide sequence ID" value="NZ_AJYW02000171.1"/>
</dbReference>
<evidence type="ECO:0000313" key="1">
    <source>
        <dbReference type="EMBL" id="OEE75000.1"/>
    </source>
</evidence>
<proteinExistence type="predicted"/>